<evidence type="ECO:0000313" key="2">
    <source>
        <dbReference type="EMBL" id="GGD43785.1"/>
    </source>
</evidence>
<dbReference type="EMBL" id="BMJJ01000024">
    <property type="protein sequence ID" value="GGD43785.1"/>
    <property type="molecule type" value="Genomic_DNA"/>
</dbReference>
<name>A0A917DKM3_9HYPH</name>
<feature type="region of interest" description="Disordered" evidence="1">
    <location>
        <begin position="1"/>
        <end position="22"/>
    </location>
</feature>
<dbReference type="Proteomes" id="UP000613160">
    <property type="component" value="Unassembled WGS sequence"/>
</dbReference>
<organism evidence="2 3">
    <name type="scientific">Aureimonas glaciei</name>
    <dbReference type="NCBI Taxonomy" id="1776957"/>
    <lineage>
        <taxon>Bacteria</taxon>
        <taxon>Pseudomonadati</taxon>
        <taxon>Pseudomonadota</taxon>
        <taxon>Alphaproteobacteria</taxon>
        <taxon>Hyphomicrobiales</taxon>
        <taxon>Aurantimonadaceae</taxon>
        <taxon>Aureimonas</taxon>
    </lineage>
</organism>
<sequence>MVHDEGQTQRSKRLYGKKSENKEERVTVRLKGDVRDTAARAGFAVNLGEVPFIRMALVETLVKMTQGSEAEDAARIKAELESPVDGRSISIEDQSTGGRKDGVVSIRISSTVARLLISACAATGRSPANFVKWSLMIKLNELGYNPLVNPFILSSTVINKHTLAETREKLIRNGRVEKIEKEG</sequence>
<gene>
    <name evidence="2" type="ORF">GCM10011335_53020</name>
</gene>
<comment type="caution">
    <text evidence="2">The sequence shown here is derived from an EMBL/GenBank/DDBJ whole genome shotgun (WGS) entry which is preliminary data.</text>
</comment>
<evidence type="ECO:0000313" key="3">
    <source>
        <dbReference type="Proteomes" id="UP000613160"/>
    </source>
</evidence>
<reference evidence="2" key="1">
    <citation type="journal article" date="2014" name="Int. J. Syst. Evol. Microbiol.">
        <title>Complete genome sequence of Corynebacterium casei LMG S-19264T (=DSM 44701T), isolated from a smear-ripened cheese.</title>
        <authorList>
            <consortium name="US DOE Joint Genome Institute (JGI-PGF)"/>
            <person name="Walter F."/>
            <person name="Albersmeier A."/>
            <person name="Kalinowski J."/>
            <person name="Ruckert C."/>
        </authorList>
    </citation>
    <scope>NUCLEOTIDE SEQUENCE</scope>
    <source>
        <strain evidence="2">CGMCC 1.15493</strain>
    </source>
</reference>
<dbReference type="RefSeq" id="WP_188855455.1">
    <property type="nucleotide sequence ID" value="NZ_BMJJ01000024.1"/>
</dbReference>
<dbReference type="AlphaFoldDB" id="A0A917DKM3"/>
<reference evidence="2" key="2">
    <citation type="submission" date="2020-09" db="EMBL/GenBank/DDBJ databases">
        <authorList>
            <person name="Sun Q."/>
            <person name="Zhou Y."/>
        </authorList>
    </citation>
    <scope>NUCLEOTIDE SEQUENCE</scope>
    <source>
        <strain evidence="2">CGMCC 1.15493</strain>
    </source>
</reference>
<evidence type="ECO:0000256" key="1">
    <source>
        <dbReference type="SAM" id="MobiDB-lite"/>
    </source>
</evidence>
<protein>
    <submittedName>
        <fullName evidence="2">Uncharacterized protein</fullName>
    </submittedName>
</protein>
<accession>A0A917DKM3</accession>
<proteinExistence type="predicted"/>
<keyword evidence="3" id="KW-1185">Reference proteome</keyword>